<organism evidence="2 3">
    <name type="scientific">Phytophthora sojae (strain P6497)</name>
    <name type="common">Soybean stem and root rot agent</name>
    <name type="synonym">Phytophthora megasperma f. sp. glycines</name>
    <dbReference type="NCBI Taxonomy" id="1094619"/>
    <lineage>
        <taxon>Eukaryota</taxon>
        <taxon>Sar</taxon>
        <taxon>Stramenopiles</taxon>
        <taxon>Oomycota</taxon>
        <taxon>Peronosporomycetes</taxon>
        <taxon>Peronosporales</taxon>
        <taxon>Peronosporaceae</taxon>
        <taxon>Phytophthora</taxon>
    </lineage>
</organism>
<feature type="compositionally biased region" description="Acidic residues" evidence="1">
    <location>
        <begin position="252"/>
        <end position="272"/>
    </location>
</feature>
<evidence type="ECO:0000256" key="1">
    <source>
        <dbReference type="SAM" id="MobiDB-lite"/>
    </source>
</evidence>
<keyword evidence="3" id="KW-1185">Reference proteome</keyword>
<proteinExistence type="predicted"/>
<dbReference type="PANTHER" id="PTHR33064">
    <property type="entry name" value="POL PROTEIN"/>
    <property type="match status" value="1"/>
</dbReference>
<sequence length="470" mass="52358">EGRAEVKLTLSGELVYKFRVWVGDLSGQDVILGMDFMVPAGVRLDLADGTLCLPDEVRIQMTDRKPLYSSKADAVYATGFHEVGPGQWTEISLKSHNKRFELWVTRGEKWVITVVNGGFSNKSYLRITNISTSRLVLDRLVCLAIWLPVGQIPRRPGFARKDSNRYREWQTLAFEAAVDTGDANVAEVEESGPLVERPSYRTPTAILARPRQVKTVEAAATSEECTRLTLDDTHPQMQLMKSSTDPTRVTETEEDVISTDPGQTDDEKEEEPVSGMLPVTQAEPSQGGDATDMDEAKNVHEGADLTAEDIEKEMAVLPEISLTAEFKGEDLKVGDPTENTAEKIDRLRDIIWERRHLLIGKGNALPPAATGAICDIDVGGTRPVAQRCRRIPPQFREKVFQLDKGLLGAKIIRISTSPWASPIVIVVKKYGVDVRLCIDYRLVNALSRLMIYPMPLIDDLLEDLDSLLWF</sequence>
<evidence type="ECO:0008006" key="4">
    <source>
        <dbReference type="Google" id="ProtNLM"/>
    </source>
</evidence>
<dbReference type="Gene3D" id="3.10.10.10">
    <property type="entry name" value="HIV Type 1 Reverse Transcriptase, subunit A, domain 1"/>
    <property type="match status" value="1"/>
</dbReference>
<dbReference type="PANTHER" id="PTHR33064:SF37">
    <property type="entry name" value="RIBONUCLEASE H"/>
    <property type="match status" value="1"/>
</dbReference>
<dbReference type="KEGG" id="psoj:PHYSODRAFT_423367"/>
<dbReference type="InterPro" id="IPR051320">
    <property type="entry name" value="Viral_Replic_Matur_Polypro"/>
</dbReference>
<feature type="non-terminal residue" evidence="2">
    <location>
        <position position="1"/>
    </location>
</feature>
<dbReference type="AlphaFoldDB" id="G4Z014"/>
<evidence type="ECO:0000313" key="2">
    <source>
        <dbReference type="EMBL" id="EGZ23377.1"/>
    </source>
</evidence>
<protein>
    <recommendedName>
        <fullName evidence="4">Reverse transcriptase domain-containing protein</fullName>
    </recommendedName>
</protein>
<dbReference type="InParanoid" id="G4Z014"/>
<feature type="compositionally biased region" description="Polar residues" evidence="1">
    <location>
        <begin position="238"/>
        <end position="249"/>
    </location>
</feature>
<dbReference type="OMA" id="NRYREWQ"/>
<dbReference type="EMBL" id="JH159152">
    <property type="protein sequence ID" value="EGZ23377.1"/>
    <property type="molecule type" value="Genomic_DNA"/>
</dbReference>
<dbReference type="Proteomes" id="UP000002640">
    <property type="component" value="Unassembled WGS sequence"/>
</dbReference>
<feature type="non-terminal residue" evidence="2">
    <location>
        <position position="470"/>
    </location>
</feature>
<gene>
    <name evidence="2" type="ORF">PHYSODRAFT_423367</name>
</gene>
<dbReference type="RefSeq" id="XP_009518665.1">
    <property type="nucleotide sequence ID" value="XM_009520370.1"/>
</dbReference>
<dbReference type="SUPFAM" id="SSF56672">
    <property type="entry name" value="DNA/RNA polymerases"/>
    <property type="match status" value="1"/>
</dbReference>
<accession>G4Z014</accession>
<evidence type="ECO:0000313" key="3">
    <source>
        <dbReference type="Proteomes" id="UP000002640"/>
    </source>
</evidence>
<dbReference type="InterPro" id="IPR043502">
    <property type="entry name" value="DNA/RNA_pol_sf"/>
</dbReference>
<feature type="region of interest" description="Disordered" evidence="1">
    <location>
        <begin position="238"/>
        <end position="293"/>
    </location>
</feature>
<name>G4Z014_PHYSP</name>
<reference evidence="2 3" key="1">
    <citation type="journal article" date="2006" name="Science">
        <title>Phytophthora genome sequences uncover evolutionary origins and mechanisms of pathogenesis.</title>
        <authorList>
            <person name="Tyler B.M."/>
            <person name="Tripathy S."/>
            <person name="Zhang X."/>
            <person name="Dehal P."/>
            <person name="Jiang R.H."/>
            <person name="Aerts A."/>
            <person name="Arredondo F.D."/>
            <person name="Baxter L."/>
            <person name="Bensasson D."/>
            <person name="Beynon J.L."/>
            <person name="Chapman J."/>
            <person name="Damasceno C.M."/>
            <person name="Dorrance A.E."/>
            <person name="Dou D."/>
            <person name="Dickerman A.W."/>
            <person name="Dubchak I.L."/>
            <person name="Garbelotto M."/>
            <person name="Gijzen M."/>
            <person name="Gordon S.G."/>
            <person name="Govers F."/>
            <person name="Grunwald N.J."/>
            <person name="Huang W."/>
            <person name="Ivors K.L."/>
            <person name="Jones R.W."/>
            <person name="Kamoun S."/>
            <person name="Krampis K."/>
            <person name="Lamour K.H."/>
            <person name="Lee M.K."/>
            <person name="McDonald W.H."/>
            <person name="Medina M."/>
            <person name="Meijer H.J."/>
            <person name="Nordberg E.K."/>
            <person name="Maclean D.J."/>
            <person name="Ospina-Giraldo M.D."/>
            <person name="Morris P.F."/>
            <person name="Phuntumart V."/>
            <person name="Putnam N.H."/>
            <person name="Rash S."/>
            <person name="Rose J.K."/>
            <person name="Sakihama Y."/>
            <person name="Salamov A.A."/>
            <person name="Savidor A."/>
            <person name="Scheuring C.F."/>
            <person name="Smith B.M."/>
            <person name="Sobral B.W."/>
            <person name="Terry A."/>
            <person name="Torto-Alalibo T.A."/>
            <person name="Win J."/>
            <person name="Xu Z."/>
            <person name="Zhang H."/>
            <person name="Grigoriev I.V."/>
            <person name="Rokhsar D.S."/>
            <person name="Boore J.L."/>
        </authorList>
    </citation>
    <scope>NUCLEOTIDE SEQUENCE [LARGE SCALE GENOMIC DNA]</scope>
    <source>
        <strain evidence="2 3">P6497</strain>
    </source>
</reference>
<dbReference type="GeneID" id="20652227"/>